<dbReference type="InterPro" id="IPR058130">
    <property type="entry name" value="PEA_transf_C"/>
</dbReference>
<keyword evidence="6 8" id="KW-1133">Transmembrane helix</keyword>
<name>A0A4P8EL83_9RHOB</name>
<dbReference type="Proteomes" id="UP000298631">
    <property type="component" value="Plasmid unnamed1"/>
</dbReference>
<dbReference type="InterPro" id="IPR040423">
    <property type="entry name" value="PEA_transferase"/>
</dbReference>
<evidence type="ECO:0000256" key="7">
    <source>
        <dbReference type="ARBA" id="ARBA00023136"/>
    </source>
</evidence>
<dbReference type="OrthoDB" id="9786870at2"/>
<evidence type="ECO:0000256" key="2">
    <source>
        <dbReference type="ARBA" id="ARBA00022475"/>
    </source>
</evidence>
<feature type="domain" description="Sulfatase N-terminal" evidence="9">
    <location>
        <begin position="290"/>
        <end position="576"/>
    </location>
</feature>
<dbReference type="InterPro" id="IPR017850">
    <property type="entry name" value="Alkaline_phosphatase_core_sf"/>
</dbReference>
<keyword evidence="12" id="KW-1185">Reference proteome</keyword>
<feature type="transmembrane region" description="Helical" evidence="8">
    <location>
        <begin position="172"/>
        <end position="193"/>
    </location>
</feature>
<evidence type="ECO:0000259" key="9">
    <source>
        <dbReference type="Pfam" id="PF00884"/>
    </source>
</evidence>
<proteinExistence type="predicted"/>
<dbReference type="GO" id="GO:0009244">
    <property type="term" value="P:lipopolysaccharide core region biosynthetic process"/>
    <property type="evidence" value="ECO:0007669"/>
    <property type="project" value="TreeGrafter"/>
</dbReference>
<keyword evidence="5 8" id="KW-0812">Transmembrane</keyword>
<dbReference type="PANTHER" id="PTHR30443">
    <property type="entry name" value="INNER MEMBRANE PROTEIN"/>
    <property type="match status" value="1"/>
</dbReference>
<sequence length="597" mass="65318">MTFHSGPLCPGHKNLQMARAIVRLAQAWGRKRRQAGGFRPAVNHAQAPMFPRFALRSTGLLSARPVLSQITLNVIIASYVLALLNLGFWTRLFAQFPQAPIKAVIFGIGVWALTVMLLELLGPSRLQKPVAAVLILIAASAQYYERSFGVLIDREMVRSILETTVTESRHLITWRMIGTILLTGGVPAALVFWPKVRRASALHQLWRWPLGVALSAVVVLAAVFSHYKDYSAMLRERHDMMGAYQPGASLAALTNYLREEWKSADPTAAPVGQDATPGPYLAAAPKPVLLVMVVGETARAQNFGLNGYVRDTTPQLRARGVINFSDAHSCGTSTAVSVPCMFSPLGKAEYSRDAFLRHENLLDVLAHAGVKTEWWDNNTGDQNVAKRVAWNRVDAVLAPSACQIECTDEAFLPVIAQVLAQIQDNTVLILHSIGSHGPSYYLRYDPKDAVFQPDCRSSQFSDCTAEEITNAYDNSILETDRVLARAIDMLAASDRVLPALVYVSDHGESLGESGLYLHAAPAFMAPPEQTRVPFLMWFSPAFGDAMGLPPSCLLAKANRPVSHDNLFHSVLGLMNIETGARNPALDLTADCPSKEMI</sequence>
<keyword evidence="3" id="KW-0997">Cell inner membrane</keyword>
<dbReference type="SUPFAM" id="SSF53649">
    <property type="entry name" value="Alkaline phosphatase-like"/>
    <property type="match status" value="1"/>
</dbReference>
<feature type="transmembrane region" description="Helical" evidence="8">
    <location>
        <begin position="101"/>
        <end position="118"/>
    </location>
</feature>
<dbReference type="PANTHER" id="PTHR30443:SF0">
    <property type="entry name" value="PHOSPHOETHANOLAMINE TRANSFERASE EPTA"/>
    <property type="match status" value="1"/>
</dbReference>
<evidence type="ECO:0000259" key="10">
    <source>
        <dbReference type="Pfam" id="PF08019"/>
    </source>
</evidence>
<organism evidence="11 12">
    <name type="scientific">Pseudorhodobacter turbinis</name>
    <dbReference type="NCBI Taxonomy" id="2500533"/>
    <lineage>
        <taxon>Bacteria</taxon>
        <taxon>Pseudomonadati</taxon>
        <taxon>Pseudomonadota</taxon>
        <taxon>Alphaproteobacteria</taxon>
        <taxon>Rhodobacterales</taxon>
        <taxon>Paracoccaceae</taxon>
        <taxon>Pseudorhodobacter</taxon>
    </lineage>
</organism>
<feature type="domain" description="Phosphoethanolamine transferase N-terminal" evidence="10">
    <location>
        <begin position="111"/>
        <end position="259"/>
    </location>
</feature>
<evidence type="ECO:0000313" key="12">
    <source>
        <dbReference type="Proteomes" id="UP000298631"/>
    </source>
</evidence>
<dbReference type="EMBL" id="CP039965">
    <property type="protein sequence ID" value="QCO57807.1"/>
    <property type="molecule type" value="Genomic_DNA"/>
</dbReference>
<feature type="transmembrane region" description="Helical" evidence="8">
    <location>
        <begin position="205"/>
        <end position="227"/>
    </location>
</feature>
<dbReference type="Pfam" id="PF08019">
    <property type="entry name" value="EptA_B_N"/>
    <property type="match status" value="1"/>
</dbReference>
<evidence type="ECO:0000313" key="11">
    <source>
        <dbReference type="EMBL" id="QCO57807.1"/>
    </source>
</evidence>
<dbReference type="KEGG" id="pseb:EOK75_19215"/>
<evidence type="ECO:0000256" key="5">
    <source>
        <dbReference type="ARBA" id="ARBA00022692"/>
    </source>
</evidence>
<dbReference type="CDD" id="cd16017">
    <property type="entry name" value="LptA"/>
    <property type="match status" value="1"/>
</dbReference>
<dbReference type="AlphaFoldDB" id="A0A4P8EL83"/>
<keyword evidence="2" id="KW-1003">Cell membrane</keyword>
<keyword evidence="11" id="KW-0614">Plasmid</keyword>
<dbReference type="Pfam" id="PF00884">
    <property type="entry name" value="Sulfatase"/>
    <property type="match status" value="1"/>
</dbReference>
<gene>
    <name evidence="11" type="ORF">EOK75_19215</name>
</gene>
<dbReference type="GO" id="GO:0005886">
    <property type="term" value="C:plasma membrane"/>
    <property type="evidence" value="ECO:0007669"/>
    <property type="project" value="UniProtKB-SubCell"/>
</dbReference>
<accession>A0A4P8EL83</accession>
<evidence type="ECO:0000256" key="8">
    <source>
        <dbReference type="SAM" id="Phobius"/>
    </source>
</evidence>
<protein>
    <submittedName>
        <fullName evidence="11">Phosphoethanolamine transferase</fullName>
    </submittedName>
</protein>
<dbReference type="GO" id="GO:0016776">
    <property type="term" value="F:phosphotransferase activity, phosphate group as acceptor"/>
    <property type="evidence" value="ECO:0007669"/>
    <property type="project" value="TreeGrafter"/>
</dbReference>
<dbReference type="InterPro" id="IPR012549">
    <property type="entry name" value="EptA-like_N"/>
</dbReference>
<geneLocation type="plasmid" evidence="11 12">
    <name>unnamed1</name>
</geneLocation>
<dbReference type="Gene3D" id="3.40.720.10">
    <property type="entry name" value="Alkaline Phosphatase, subunit A"/>
    <property type="match status" value="1"/>
</dbReference>
<evidence type="ECO:0000256" key="6">
    <source>
        <dbReference type="ARBA" id="ARBA00022989"/>
    </source>
</evidence>
<keyword evidence="7 8" id="KW-0472">Membrane</keyword>
<keyword evidence="4 11" id="KW-0808">Transferase</keyword>
<feature type="transmembrane region" description="Helical" evidence="8">
    <location>
        <begin position="70"/>
        <end position="89"/>
    </location>
</feature>
<reference evidence="11 12" key="1">
    <citation type="submission" date="2019-05" db="EMBL/GenBank/DDBJ databases">
        <title>Pseudorhodobacter turbinis sp. nov., isolated from the gut of the Korean turban shell.</title>
        <authorList>
            <person name="Jeong Y.-S."/>
            <person name="Kang W.-R."/>
            <person name="Bae J.-W."/>
        </authorList>
    </citation>
    <scope>NUCLEOTIDE SEQUENCE [LARGE SCALE GENOMIC DNA]</scope>
    <source>
        <strain evidence="11 12">S12M18</strain>
        <plasmid evidence="11 12">unnamed1</plasmid>
    </source>
</reference>
<comment type="subcellular location">
    <subcellularLocation>
        <location evidence="1">Cell inner membrane</location>
        <topology evidence="1">Multi-pass membrane protein</topology>
    </subcellularLocation>
</comment>
<evidence type="ECO:0000256" key="1">
    <source>
        <dbReference type="ARBA" id="ARBA00004429"/>
    </source>
</evidence>
<evidence type="ECO:0000256" key="4">
    <source>
        <dbReference type="ARBA" id="ARBA00022679"/>
    </source>
</evidence>
<evidence type="ECO:0000256" key="3">
    <source>
        <dbReference type="ARBA" id="ARBA00022519"/>
    </source>
</evidence>
<dbReference type="InterPro" id="IPR000917">
    <property type="entry name" value="Sulfatase_N"/>
</dbReference>